<name>A0A3D8RSG8_9EURO</name>
<dbReference type="EMBL" id="PVWQ01000007">
    <property type="protein sequence ID" value="RDW76896.1"/>
    <property type="molecule type" value="Genomic_DNA"/>
</dbReference>
<dbReference type="RefSeq" id="XP_026603208.1">
    <property type="nucleotide sequence ID" value="XM_026748904.1"/>
</dbReference>
<sequence length="70" mass="7577">MPFNSMPSDLNHILPEQMEAARANGGDLAEFTDLQPCPLYNLIAASAPGRLPRLMANVSAALDKKVKQLL</sequence>
<dbReference type="AlphaFoldDB" id="A0A3D8RSG8"/>
<reference evidence="1 2" key="1">
    <citation type="journal article" date="2018" name="IMA Fungus">
        <title>IMA Genome-F 9: Draft genome sequence of Annulohypoxylon stygium, Aspergillus mulundensis, Berkeleyomyces basicola (syn. Thielaviopsis basicola), Ceratocystis smalleyi, two Cercospora beticola strains, Coleophoma cylindrospora, Fusarium fracticaudum, Phialophora cf. hyalina, and Morchella septimelata.</title>
        <authorList>
            <person name="Wingfield B.D."/>
            <person name="Bills G.F."/>
            <person name="Dong Y."/>
            <person name="Huang W."/>
            <person name="Nel W.J."/>
            <person name="Swalarsk-Parry B.S."/>
            <person name="Vaghefi N."/>
            <person name="Wilken P.M."/>
            <person name="An Z."/>
            <person name="de Beer Z.W."/>
            <person name="De Vos L."/>
            <person name="Chen L."/>
            <person name="Duong T.A."/>
            <person name="Gao Y."/>
            <person name="Hammerbacher A."/>
            <person name="Kikkert J.R."/>
            <person name="Li Y."/>
            <person name="Li H."/>
            <person name="Li K."/>
            <person name="Li Q."/>
            <person name="Liu X."/>
            <person name="Ma X."/>
            <person name="Naidoo K."/>
            <person name="Pethybridge S.J."/>
            <person name="Sun J."/>
            <person name="Steenkamp E.T."/>
            <person name="van der Nest M.A."/>
            <person name="van Wyk S."/>
            <person name="Wingfield M.J."/>
            <person name="Xiong C."/>
            <person name="Yue Q."/>
            <person name="Zhang X."/>
        </authorList>
    </citation>
    <scope>NUCLEOTIDE SEQUENCE [LARGE SCALE GENOMIC DNA]</scope>
    <source>
        <strain evidence="1 2">DSM 5745</strain>
    </source>
</reference>
<accession>A0A3D8RSG8</accession>
<dbReference type="Proteomes" id="UP000256690">
    <property type="component" value="Unassembled WGS sequence"/>
</dbReference>
<comment type="caution">
    <text evidence="1">The sequence shown here is derived from an EMBL/GenBank/DDBJ whole genome shotgun (WGS) entry which is preliminary data.</text>
</comment>
<protein>
    <submittedName>
        <fullName evidence="1">Uncharacterized protein</fullName>
    </submittedName>
</protein>
<dbReference type="GeneID" id="38117258"/>
<evidence type="ECO:0000313" key="2">
    <source>
        <dbReference type="Proteomes" id="UP000256690"/>
    </source>
</evidence>
<organism evidence="1 2">
    <name type="scientific">Aspergillus mulundensis</name>
    <dbReference type="NCBI Taxonomy" id="1810919"/>
    <lineage>
        <taxon>Eukaryota</taxon>
        <taxon>Fungi</taxon>
        <taxon>Dikarya</taxon>
        <taxon>Ascomycota</taxon>
        <taxon>Pezizomycotina</taxon>
        <taxon>Eurotiomycetes</taxon>
        <taxon>Eurotiomycetidae</taxon>
        <taxon>Eurotiales</taxon>
        <taxon>Aspergillaceae</taxon>
        <taxon>Aspergillus</taxon>
        <taxon>Aspergillus subgen. Nidulantes</taxon>
    </lineage>
</organism>
<evidence type="ECO:0000313" key="1">
    <source>
        <dbReference type="EMBL" id="RDW76896.1"/>
    </source>
</evidence>
<keyword evidence="2" id="KW-1185">Reference proteome</keyword>
<gene>
    <name evidence="1" type="ORF">DSM5745_06888</name>
</gene>
<proteinExistence type="predicted"/>